<dbReference type="AlphaFoldDB" id="A0A6J0LIV6"/>
<keyword evidence="5 12" id="KW-0812">Transmembrane</keyword>
<evidence type="ECO:0000256" key="4">
    <source>
        <dbReference type="ARBA" id="ARBA00022614"/>
    </source>
</evidence>
<evidence type="ECO:0000256" key="2">
    <source>
        <dbReference type="ARBA" id="ARBA00009592"/>
    </source>
</evidence>
<keyword evidence="10" id="KW-0675">Receptor</keyword>
<keyword evidence="11" id="KW-0325">Glycoprotein</keyword>
<evidence type="ECO:0000313" key="15">
    <source>
        <dbReference type="Proteomes" id="UP000504610"/>
    </source>
</evidence>
<accession>A0A6J0LIV6</accession>
<name>A0A6J0LIV6_RAPSA</name>
<dbReference type="InterPro" id="IPR032675">
    <property type="entry name" value="LRR_dom_sf"/>
</dbReference>
<evidence type="ECO:0000256" key="10">
    <source>
        <dbReference type="ARBA" id="ARBA00023170"/>
    </source>
</evidence>
<sequence length="740" mass="83776">MTQSYCYYFSGIVTIYFFLLFHTLASPTLHFCRHDQRSALLEFRDELCIYPRSWNKSSDCCYWGGVTCDDKYGQVISLDLSYSFYNNSLKSNSSLFRLQYLSHLDLKGCKLQGDIPSSIGNLSHLTFLDLSDNHLVGEIPNSIGNLKELRVLSLHKNSLSGNIPISLANLTKLSHLRLNSNNFTSTLPSDMSGFHNLEYFDVSENSFVGPLPKSLFSLPSLQLVNMEINQFTGPIEFANTSSSSQLYFLNLAINRFNGPIPESISKFLNLTQLFLCNNNLSGSIPGSLSKLVNLIDLHLSYNKLKGQVPSFLWRLTTLTLSHNTFSSFENPSQETLIQMLDMSSNTFQGPFPRWICKHKGLRFLDLSNNHFNGSIPLCLRNSIVSFTDLILHNNSFSGTLPDIFVKKATKLRSFDVGRNQLEGNLPESLINCKSLELVNVENNKMKDKFPSWLGSLPSLHVLILRSNEFHGSLYHPHVSIGFQSLRVIDVSHNDFTGTLPRHYFSNWREMNTLTEEFEDYMINLVNDSKDYYFQIYFSVEMVNKGVETRFERIRQDFRAIDFSGNRISGSIPTSIAYLKELRLLNLSGNAFTSNIPRSLANLTKLETLDVSCNNLSGQIPQDLGKLSFLSYMNFSHNLLQGPVPQGTQFQIQKCSSFLDNPGLYGLEEICGEPHVPSPTSHQPEELSEAEEKMINWVAAAIAYGPGVFCGLVIGHIFFTSHIQEREKLGRRKIRVTPFAR</sequence>
<evidence type="ECO:0000256" key="12">
    <source>
        <dbReference type="SAM" id="Phobius"/>
    </source>
</evidence>
<keyword evidence="8 12" id="KW-1133">Transmembrane helix</keyword>
<proteinExistence type="inferred from homology"/>
<dbReference type="PANTHER" id="PTHR48065">
    <property type="entry name" value="OS10G0469600 PROTEIN"/>
    <property type="match status" value="1"/>
</dbReference>
<comment type="similarity">
    <text evidence="2">Belongs to the RLP family.</text>
</comment>
<evidence type="ECO:0000256" key="5">
    <source>
        <dbReference type="ARBA" id="ARBA00022692"/>
    </source>
</evidence>
<dbReference type="InterPro" id="IPR013210">
    <property type="entry name" value="LRR_N_plant-typ"/>
</dbReference>
<dbReference type="GeneID" id="108831119"/>
<dbReference type="FunFam" id="3.80.10.10:FF:000095">
    <property type="entry name" value="LRR receptor-like serine/threonine-protein kinase GSO1"/>
    <property type="match status" value="1"/>
</dbReference>
<evidence type="ECO:0000256" key="1">
    <source>
        <dbReference type="ARBA" id="ARBA00004251"/>
    </source>
</evidence>
<dbReference type="KEGG" id="rsz:108831119"/>
<evidence type="ECO:0000256" key="9">
    <source>
        <dbReference type="ARBA" id="ARBA00023136"/>
    </source>
</evidence>
<dbReference type="Pfam" id="PF08263">
    <property type="entry name" value="LRRNT_2"/>
    <property type="match status" value="1"/>
</dbReference>
<dbReference type="Pfam" id="PF23598">
    <property type="entry name" value="LRR_14"/>
    <property type="match status" value="1"/>
</dbReference>
<dbReference type="OrthoDB" id="1080834at2759"/>
<dbReference type="InterPro" id="IPR055414">
    <property type="entry name" value="LRR_R13L4/SHOC2-like"/>
</dbReference>
<evidence type="ECO:0000256" key="6">
    <source>
        <dbReference type="ARBA" id="ARBA00022729"/>
    </source>
</evidence>
<evidence type="ECO:0000256" key="3">
    <source>
        <dbReference type="ARBA" id="ARBA00022475"/>
    </source>
</evidence>
<dbReference type="FunFam" id="3.80.10.10:FF:000041">
    <property type="entry name" value="LRR receptor-like serine/threonine-protein kinase ERECTA"/>
    <property type="match status" value="1"/>
</dbReference>
<evidence type="ECO:0000313" key="16">
    <source>
        <dbReference type="RefSeq" id="XP_018460185.2"/>
    </source>
</evidence>
<dbReference type="RefSeq" id="XP_018460185.2">
    <property type="nucleotide sequence ID" value="XM_018604683.2"/>
</dbReference>
<reference evidence="15" key="1">
    <citation type="journal article" date="2019" name="Database">
        <title>The radish genome database (RadishGD): an integrated information resource for radish genomics.</title>
        <authorList>
            <person name="Yu H.J."/>
            <person name="Baek S."/>
            <person name="Lee Y.J."/>
            <person name="Cho A."/>
            <person name="Mun J.H."/>
        </authorList>
    </citation>
    <scope>NUCLEOTIDE SEQUENCE [LARGE SCALE GENOMIC DNA]</scope>
    <source>
        <strain evidence="15">cv. WK10039</strain>
    </source>
</reference>
<dbReference type="Proteomes" id="UP000504610">
    <property type="component" value="Chromosome 7"/>
</dbReference>
<comment type="subcellular location">
    <subcellularLocation>
        <location evidence="1">Cell membrane</location>
        <topology evidence="1">Single-pass type I membrane protein</topology>
    </subcellularLocation>
</comment>
<protein>
    <submittedName>
        <fullName evidence="16">Receptor-like protein 11</fullName>
    </submittedName>
</protein>
<dbReference type="GO" id="GO:0005886">
    <property type="term" value="C:plasma membrane"/>
    <property type="evidence" value="ECO:0007669"/>
    <property type="project" value="UniProtKB-SubCell"/>
</dbReference>
<keyword evidence="7" id="KW-0677">Repeat</keyword>
<reference evidence="16" key="2">
    <citation type="submission" date="2025-08" db="UniProtKB">
        <authorList>
            <consortium name="RefSeq"/>
        </authorList>
    </citation>
    <scope>IDENTIFICATION</scope>
    <source>
        <tissue evidence="16">Leaf</tissue>
    </source>
</reference>
<dbReference type="InterPro" id="IPR003591">
    <property type="entry name" value="Leu-rich_rpt_typical-subtyp"/>
</dbReference>
<dbReference type="SMART" id="SM00369">
    <property type="entry name" value="LRR_TYP"/>
    <property type="match status" value="7"/>
</dbReference>
<feature type="domain" description="Disease resistance R13L4/SHOC-2-like LRR" evidence="14">
    <location>
        <begin position="83"/>
        <end position="206"/>
    </location>
</feature>
<evidence type="ECO:0000256" key="8">
    <source>
        <dbReference type="ARBA" id="ARBA00022989"/>
    </source>
</evidence>
<keyword evidence="6" id="KW-0732">Signal</keyword>
<evidence type="ECO:0000259" key="14">
    <source>
        <dbReference type="Pfam" id="PF23598"/>
    </source>
</evidence>
<dbReference type="SUPFAM" id="SSF52058">
    <property type="entry name" value="L domain-like"/>
    <property type="match status" value="2"/>
</dbReference>
<feature type="transmembrane region" description="Helical" evidence="12">
    <location>
        <begin position="7"/>
        <end position="25"/>
    </location>
</feature>
<keyword evidence="3" id="KW-1003">Cell membrane</keyword>
<dbReference type="Pfam" id="PF00560">
    <property type="entry name" value="LRR_1"/>
    <property type="match status" value="6"/>
</dbReference>
<keyword evidence="4" id="KW-0433">Leucine-rich repeat</keyword>
<keyword evidence="9 12" id="KW-0472">Membrane</keyword>
<dbReference type="InterPro" id="IPR001611">
    <property type="entry name" value="Leu-rich_rpt"/>
</dbReference>
<feature type="transmembrane region" description="Helical" evidence="12">
    <location>
        <begin position="696"/>
        <end position="718"/>
    </location>
</feature>
<evidence type="ECO:0000256" key="7">
    <source>
        <dbReference type="ARBA" id="ARBA00022737"/>
    </source>
</evidence>
<evidence type="ECO:0000259" key="13">
    <source>
        <dbReference type="Pfam" id="PF08263"/>
    </source>
</evidence>
<keyword evidence="15" id="KW-1185">Reference proteome</keyword>
<evidence type="ECO:0000256" key="11">
    <source>
        <dbReference type="ARBA" id="ARBA00023180"/>
    </source>
</evidence>
<gene>
    <name evidence="16" type="primary">LOC108831119</name>
</gene>
<dbReference type="PANTHER" id="PTHR48065:SF11">
    <property type="entry name" value="OS11G0213300 PROTEIN"/>
    <property type="match status" value="1"/>
</dbReference>
<feature type="domain" description="Leucine-rich repeat-containing N-terminal plant-type" evidence="13">
    <location>
        <begin position="34"/>
        <end position="69"/>
    </location>
</feature>
<dbReference type="FunFam" id="3.80.10.10:FF:000111">
    <property type="entry name" value="LRR receptor-like serine/threonine-protein kinase ERECTA"/>
    <property type="match status" value="1"/>
</dbReference>
<dbReference type="Gene3D" id="3.80.10.10">
    <property type="entry name" value="Ribonuclease Inhibitor"/>
    <property type="match status" value="2"/>
</dbReference>
<organism evidence="15 16">
    <name type="scientific">Raphanus sativus</name>
    <name type="common">Radish</name>
    <name type="synonym">Raphanus raphanistrum var. sativus</name>
    <dbReference type="NCBI Taxonomy" id="3726"/>
    <lineage>
        <taxon>Eukaryota</taxon>
        <taxon>Viridiplantae</taxon>
        <taxon>Streptophyta</taxon>
        <taxon>Embryophyta</taxon>
        <taxon>Tracheophyta</taxon>
        <taxon>Spermatophyta</taxon>
        <taxon>Magnoliopsida</taxon>
        <taxon>eudicotyledons</taxon>
        <taxon>Gunneridae</taxon>
        <taxon>Pentapetalae</taxon>
        <taxon>rosids</taxon>
        <taxon>malvids</taxon>
        <taxon>Brassicales</taxon>
        <taxon>Brassicaceae</taxon>
        <taxon>Brassiceae</taxon>
        <taxon>Raphanus</taxon>
    </lineage>
</organism>